<evidence type="ECO:0000259" key="1">
    <source>
        <dbReference type="Pfam" id="PF05043"/>
    </source>
</evidence>
<evidence type="ECO:0000313" key="3">
    <source>
        <dbReference type="Proteomes" id="UP001081467"/>
    </source>
</evidence>
<protein>
    <submittedName>
        <fullName evidence="2">Helix-turn-helix domain-containing protein</fullName>
    </submittedName>
</protein>
<reference evidence="2" key="1">
    <citation type="submission" date="2022-09" db="EMBL/GenBank/DDBJ databases">
        <title>Diversity of Dellaglioa algida.</title>
        <authorList>
            <person name="Matthias E."/>
            <person name="Werum V."/>
        </authorList>
    </citation>
    <scope>NUCLEOTIDE SEQUENCE</scope>
    <source>
        <strain evidence="2">TMW 2.2523</strain>
    </source>
</reference>
<sequence>MERNTNVTVSQIERESGLSKFKINKRFKELNEDLAETATIEMRFDSKGIIGCHDLSKKIVRQIRLKYLKESYLFHFLEDSLVQPVTVRQFSKRYFISVSRAYELKNELESFLDLYDLKFKDSEIVGDEFNIRKLLFNIYYQFFNRIELPTFGNRVKVDSKKMVDFVVSYFNLKLTPTGEVKLKLFFEINYFRIKNKHHIEFYSSCNVSGDSDKIKHFNEECQVFIAEVMGQPKLMSKKETQNLILFLSIENLINSDFNSSQNECIKRVTDLFMTEVTKVYLNTDRISDEYRHQLVHKMRTELIKINSRFLIRTDYMATQNEVTFDAKYQTFHEFVTNFLSLRISESHIQDKYQNFKPLYLEYMLLLINSIPLNYISRTIHVCVDISEGDLYNDYVIKMLTDQGESAIKFEKRLSNRTDIYISDVVMGHLKCRQILLDGLPEDKDWPILKAQIME</sequence>
<proteinExistence type="predicted"/>
<keyword evidence="3" id="KW-1185">Reference proteome</keyword>
<gene>
    <name evidence="2" type="ORF">N0K80_07425</name>
</gene>
<organism evidence="2 3">
    <name type="scientific">Dellaglioa carnosa</name>
    <dbReference type="NCBI Taxonomy" id="2995136"/>
    <lineage>
        <taxon>Bacteria</taxon>
        <taxon>Bacillati</taxon>
        <taxon>Bacillota</taxon>
        <taxon>Bacilli</taxon>
        <taxon>Lactobacillales</taxon>
        <taxon>Lactobacillaceae</taxon>
        <taxon>Dellaglioa</taxon>
    </lineage>
</organism>
<dbReference type="Pfam" id="PF05043">
    <property type="entry name" value="Mga"/>
    <property type="match status" value="1"/>
</dbReference>
<evidence type="ECO:0000313" key="2">
    <source>
        <dbReference type="EMBL" id="MCZ2491983.1"/>
    </source>
</evidence>
<dbReference type="Proteomes" id="UP001081467">
    <property type="component" value="Unassembled WGS sequence"/>
</dbReference>
<comment type="caution">
    <text evidence="2">The sequence shown here is derived from an EMBL/GenBank/DDBJ whole genome shotgun (WGS) entry which is preliminary data.</text>
</comment>
<name>A0ABT4JNP0_9LACO</name>
<dbReference type="RefSeq" id="WP_269026237.1">
    <property type="nucleotide sequence ID" value="NZ_JANXKW010000007.1"/>
</dbReference>
<dbReference type="EMBL" id="JANXLI010000008">
    <property type="protein sequence ID" value="MCZ2491983.1"/>
    <property type="molecule type" value="Genomic_DNA"/>
</dbReference>
<feature type="domain" description="Mga helix-turn-helix" evidence="1">
    <location>
        <begin position="60"/>
        <end position="138"/>
    </location>
</feature>
<accession>A0ABT4JNP0</accession>
<dbReference type="InterPro" id="IPR007737">
    <property type="entry name" value="Mga_HTH"/>
</dbReference>